<evidence type="ECO:0000256" key="4">
    <source>
        <dbReference type="ARBA" id="ARBA00022679"/>
    </source>
</evidence>
<comment type="caution">
    <text evidence="11">The sequence shown here is derived from an EMBL/GenBank/DDBJ whole genome shotgun (WGS) entry which is preliminary data.</text>
</comment>
<dbReference type="RefSeq" id="WP_109251599.1">
    <property type="nucleotide sequence ID" value="NZ_QEXV01000001.1"/>
</dbReference>
<feature type="transmembrane region" description="Helical" evidence="9">
    <location>
        <begin position="72"/>
        <end position="92"/>
    </location>
</feature>
<keyword evidence="11" id="KW-0449">Lipoprotein</keyword>
<dbReference type="UniPathway" id="UPA00666"/>
<dbReference type="GO" id="GO:0005886">
    <property type="term" value="C:plasma membrane"/>
    <property type="evidence" value="ECO:0007669"/>
    <property type="project" value="UniProtKB-SubCell"/>
</dbReference>
<dbReference type="Gene3D" id="3.60.110.10">
    <property type="entry name" value="Carbon-nitrogen hydrolase"/>
    <property type="match status" value="1"/>
</dbReference>
<evidence type="ECO:0000256" key="5">
    <source>
        <dbReference type="ARBA" id="ARBA00022692"/>
    </source>
</evidence>
<dbReference type="PANTHER" id="PTHR38686">
    <property type="entry name" value="APOLIPOPROTEIN N-ACYLTRANSFERASE"/>
    <property type="match status" value="1"/>
</dbReference>
<feature type="transmembrane region" description="Helical" evidence="9">
    <location>
        <begin position="139"/>
        <end position="158"/>
    </location>
</feature>
<dbReference type="CDD" id="cd07571">
    <property type="entry name" value="ALP_N-acyl_transferase"/>
    <property type="match status" value="1"/>
</dbReference>
<dbReference type="EMBL" id="QEXV01000001">
    <property type="protein sequence ID" value="PWE18324.1"/>
    <property type="molecule type" value="Genomic_DNA"/>
</dbReference>
<dbReference type="SUPFAM" id="SSF56317">
    <property type="entry name" value="Carbon-nitrogen hydrolase"/>
    <property type="match status" value="1"/>
</dbReference>
<feature type="transmembrane region" description="Helical" evidence="9">
    <location>
        <begin position="507"/>
        <end position="528"/>
    </location>
</feature>
<keyword evidence="7 9" id="KW-0472">Membrane</keyword>
<evidence type="ECO:0000256" key="1">
    <source>
        <dbReference type="ARBA" id="ARBA00004651"/>
    </source>
</evidence>
<organism evidence="11 12">
    <name type="scientific">Marinicauda salina</name>
    <dbReference type="NCBI Taxonomy" id="2135793"/>
    <lineage>
        <taxon>Bacteria</taxon>
        <taxon>Pseudomonadati</taxon>
        <taxon>Pseudomonadota</taxon>
        <taxon>Alphaproteobacteria</taxon>
        <taxon>Maricaulales</taxon>
        <taxon>Maricaulaceae</taxon>
        <taxon>Marinicauda</taxon>
    </lineage>
</organism>
<dbReference type="InterPro" id="IPR004563">
    <property type="entry name" value="Apolipo_AcylTrfase"/>
</dbReference>
<dbReference type="OrthoDB" id="9804277at2"/>
<gene>
    <name evidence="9 11" type="primary">lnt</name>
    <name evidence="11" type="ORF">DDZ18_01585</name>
</gene>
<accession>A0A2U2BWH6</accession>
<keyword evidence="12" id="KW-1185">Reference proteome</keyword>
<evidence type="ECO:0000256" key="6">
    <source>
        <dbReference type="ARBA" id="ARBA00022989"/>
    </source>
</evidence>
<evidence type="ECO:0000259" key="10">
    <source>
        <dbReference type="PROSITE" id="PS50263"/>
    </source>
</evidence>
<dbReference type="Pfam" id="PF20154">
    <property type="entry name" value="LNT_N"/>
    <property type="match status" value="1"/>
</dbReference>
<keyword evidence="6 9" id="KW-1133">Transmembrane helix</keyword>
<dbReference type="Pfam" id="PF00795">
    <property type="entry name" value="CN_hydrolase"/>
    <property type="match status" value="1"/>
</dbReference>
<keyword evidence="8 9" id="KW-0012">Acyltransferase</keyword>
<proteinExistence type="inferred from homology"/>
<dbReference type="EC" id="2.3.1.269" evidence="9"/>
<evidence type="ECO:0000256" key="3">
    <source>
        <dbReference type="ARBA" id="ARBA00022475"/>
    </source>
</evidence>
<dbReference type="InterPro" id="IPR045378">
    <property type="entry name" value="LNT_N"/>
</dbReference>
<evidence type="ECO:0000256" key="2">
    <source>
        <dbReference type="ARBA" id="ARBA00010065"/>
    </source>
</evidence>
<dbReference type="GO" id="GO:0042158">
    <property type="term" value="P:lipoprotein biosynthetic process"/>
    <property type="evidence" value="ECO:0007669"/>
    <property type="project" value="UniProtKB-UniRule"/>
</dbReference>
<dbReference type="PROSITE" id="PS50263">
    <property type="entry name" value="CN_HYDROLASE"/>
    <property type="match status" value="1"/>
</dbReference>
<comment type="similarity">
    <text evidence="2 9">Belongs to the CN hydrolase family. Apolipoprotein N-acyltransferase subfamily.</text>
</comment>
<feature type="transmembrane region" description="Helical" evidence="9">
    <location>
        <begin position="21"/>
        <end position="37"/>
    </location>
</feature>
<name>A0A2U2BWH6_9PROT</name>
<dbReference type="AlphaFoldDB" id="A0A2U2BWH6"/>
<evidence type="ECO:0000256" key="9">
    <source>
        <dbReference type="HAMAP-Rule" id="MF_01148"/>
    </source>
</evidence>
<keyword evidence="3 9" id="KW-1003">Cell membrane</keyword>
<protein>
    <recommendedName>
        <fullName evidence="9">Apolipoprotein N-acyltransferase</fullName>
        <shortName evidence="9">ALP N-acyltransferase</shortName>
        <ecNumber evidence="9">2.3.1.269</ecNumber>
    </recommendedName>
</protein>
<evidence type="ECO:0000313" key="12">
    <source>
        <dbReference type="Proteomes" id="UP000245168"/>
    </source>
</evidence>
<evidence type="ECO:0000256" key="7">
    <source>
        <dbReference type="ARBA" id="ARBA00023136"/>
    </source>
</evidence>
<feature type="transmembrane region" description="Helical" evidence="9">
    <location>
        <begin position="178"/>
        <end position="204"/>
    </location>
</feature>
<comment type="catalytic activity">
    <reaction evidence="9">
        <text>N-terminal S-1,2-diacyl-sn-glyceryl-L-cysteinyl-[lipoprotein] + a glycerophospholipid = N-acyl-S-1,2-diacyl-sn-glyceryl-L-cysteinyl-[lipoprotein] + a 2-acyl-sn-glycero-3-phospholipid + H(+)</text>
        <dbReference type="Rhea" id="RHEA:48228"/>
        <dbReference type="Rhea" id="RHEA-COMP:14681"/>
        <dbReference type="Rhea" id="RHEA-COMP:14684"/>
        <dbReference type="ChEBI" id="CHEBI:15378"/>
        <dbReference type="ChEBI" id="CHEBI:136912"/>
        <dbReference type="ChEBI" id="CHEBI:140656"/>
        <dbReference type="ChEBI" id="CHEBI:140657"/>
        <dbReference type="ChEBI" id="CHEBI:140660"/>
        <dbReference type="EC" id="2.3.1.269"/>
    </reaction>
</comment>
<comment type="subcellular location">
    <subcellularLocation>
        <location evidence="1 9">Cell membrane</location>
        <topology evidence="1 9">Multi-pass membrane protein</topology>
    </subcellularLocation>
</comment>
<dbReference type="PANTHER" id="PTHR38686:SF1">
    <property type="entry name" value="APOLIPOPROTEIN N-ACYLTRANSFERASE"/>
    <property type="match status" value="1"/>
</dbReference>
<dbReference type="NCBIfam" id="TIGR00546">
    <property type="entry name" value="lnt"/>
    <property type="match status" value="1"/>
</dbReference>
<keyword evidence="5 9" id="KW-0812">Transmembrane</keyword>
<comment type="function">
    <text evidence="9">Catalyzes the phospholipid dependent N-acylation of the N-terminal cysteine of apolipoprotein, the last step in lipoprotein maturation.</text>
</comment>
<comment type="pathway">
    <text evidence="9">Protein modification; lipoprotein biosynthesis (N-acyl transfer).</text>
</comment>
<dbReference type="Proteomes" id="UP000245168">
    <property type="component" value="Unassembled WGS sequence"/>
</dbReference>
<reference evidence="12" key="1">
    <citation type="submission" date="2018-05" db="EMBL/GenBank/DDBJ databases">
        <authorList>
            <person name="Liu B.-T."/>
        </authorList>
    </citation>
    <scope>NUCLEOTIDE SEQUENCE [LARGE SCALE GENOMIC DNA]</scope>
    <source>
        <strain evidence="12">WD6-1</strain>
    </source>
</reference>
<keyword evidence="4 9" id="KW-0808">Transferase</keyword>
<evidence type="ECO:0000256" key="8">
    <source>
        <dbReference type="ARBA" id="ARBA00023315"/>
    </source>
</evidence>
<feature type="transmembrane region" description="Helical" evidence="9">
    <location>
        <begin position="43"/>
        <end position="60"/>
    </location>
</feature>
<sequence length="542" mass="58660">MMRAAVRSLRRTRARLRLLREWRAGAALFVLGALSVLAHAPFFLQPALLVALVALVLLLDDARRGPRPIASGFFRGWAFAAGMFLAGTWWVSNAFLVSAADHAWLLWAPLVLMPGGLALFWGAAGAVYVRFSRPGPARIAVFAAAFMTVELLRSWVLSGFPWNLPGHVWPAGGAMSQAAALIGAAGLSAVTLYAFAAPAALFGAGARAARWTPPVAGAVLLAALFGYGGMRLATAPPSAESGEIVRVVQLTVPQREKIYDNRSEILERYLALSAGPGLADVDAVVWPEGAVPAYILREPDIIDRLAEVFPVGARLITGAPRAETEGETTRYFNSLLVIDFTQAGPRLSAHYDKARLVPFGEGNPVRGVTELFGFQSLSTNSPFYTPGPGPRTLDVEGLPPFAPLICYEVIYPRYAPRGAERPEWLLNISNDAWYGNSAGPRQHLNQARYRAIEEGLPMIRAASSGVSGMITPYGREGLLMPLDVDEAFDIRLLEDLNETFYAKYGDLPWAGGAIILLLLVILPPFLVLRGRASYRSTMKPRV</sequence>
<dbReference type="InterPro" id="IPR036526">
    <property type="entry name" value="C-N_Hydrolase_sf"/>
</dbReference>
<feature type="domain" description="CN hydrolase" evidence="10">
    <location>
        <begin position="248"/>
        <end position="498"/>
    </location>
</feature>
<feature type="transmembrane region" description="Helical" evidence="9">
    <location>
        <begin position="104"/>
        <end position="127"/>
    </location>
</feature>
<dbReference type="InterPro" id="IPR003010">
    <property type="entry name" value="C-N_Hydrolase"/>
</dbReference>
<feature type="transmembrane region" description="Helical" evidence="9">
    <location>
        <begin position="211"/>
        <end position="230"/>
    </location>
</feature>
<dbReference type="GO" id="GO:0016410">
    <property type="term" value="F:N-acyltransferase activity"/>
    <property type="evidence" value="ECO:0007669"/>
    <property type="project" value="UniProtKB-UniRule"/>
</dbReference>
<evidence type="ECO:0000313" key="11">
    <source>
        <dbReference type="EMBL" id="PWE18324.1"/>
    </source>
</evidence>
<dbReference type="HAMAP" id="MF_01148">
    <property type="entry name" value="Lnt"/>
    <property type="match status" value="1"/>
</dbReference>